<sequence length="389" mass="44416">MSKGNWVHFLGSFPPRECGIATFTQDLVNAIDAKRNSEFECRIAAMNDNMYSMYNYPKQVNVQIDQDDHESYFRAADKLNKSSKTKLVCIQHEFGLFGGEYGEYLLPFLEELQKPVVTTFHSVIPGNPKPERHRKYVVKKICQNSAKVAVISGFAKDILMSQYSVPDEKIEVIPHGVPSIPFREEERAKRELGLQGKTILSTFGLMSRRKGIHYVIRALPHIVEQYPDALYLVIGETHPQVRKHEGEKYRNYLKGIVKELNLKNHVVFENRYVTLEEICKYIQATDVYITPYYDPTQVSSGTLAYAVASGTACVATPYLYARDVLRHGRGIVVKFKSSRGIADSVNKLLSNRKLKLGVERKAYNYTRGWQWPSIADTYLDVFARALGRD</sequence>
<dbReference type="Pfam" id="PF00534">
    <property type="entry name" value="Glycos_transf_1"/>
    <property type="match status" value="1"/>
</dbReference>
<dbReference type="AlphaFoldDB" id="A0A939CA00"/>
<organism evidence="3 4">
    <name type="scientific">Candidatus Iainarchaeum sp</name>
    <dbReference type="NCBI Taxonomy" id="3101447"/>
    <lineage>
        <taxon>Archaea</taxon>
        <taxon>Candidatus Iainarchaeota</taxon>
        <taxon>Candidatus Iainarchaeia</taxon>
        <taxon>Candidatus Iainarchaeales</taxon>
        <taxon>Candidatus Iainarchaeaceae</taxon>
        <taxon>Candidatus Iainarchaeum</taxon>
    </lineage>
</organism>
<dbReference type="PANTHER" id="PTHR12526:SF572">
    <property type="entry name" value="BLL5144 PROTEIN"/>
    <property type="match status" value="1"/>
</dbReference>
<evidence type="ECO:0000313" key="3">
    <source>
        <dbReference type="EMBL" id="MBN2067220.1"/>
    </source>
</evidence>
<evidence type="ECO:0000313" key="4">
    <source>
        <dbReference type="Proteomes" id="UP000809243"/>
    </source>
</evidence>
<dbReference type="EMBL" id="JAFGDB010000032">
    <property type="protein sequence ID" value="MBN2067220.1"/>
    <property type="molecule type" value="Genomic_DNA"/>
</dbReference>
<dbReference type="SUPFAM" id="SSF53756">
    <property type="entry name" value="UDP-Glycosyltransferase/glycogen phosphorylase"/>
    <property type="match status" value="1"/>
</dbReference>
<name>A0A939CA00_9ARCH</name>
<dbReference type="InterPro" id="IPR001296">
    <property type="entry name" value="Glyco_trans_1"/>
</dbReference>
<gene>
    <name evidence="3" type="ORF">JW744_02015</name>
</gene>
<comment type="caution">
    <text evidence="3">The sequence shown here is derived from an EMBL/GenBank/DDBJ whole genome shotgun (WGS) entry which is preliminary data.</text>
</comment>
<protein>
    <submittedName>
        <fullName evidence="3">Glycosyltransferase family 4 protein</fullName>
    </submittedName>
</protein>
<dbReference type="Gene3D" id="3.40.50.2000">
    <property type="entry name" value="Glycogen Phosphorylase B"/>
    <property type="match status" value="2"/>
</dbReference>
<dbReference type="CDD" id="cd03822">
    <property type="entry name" value="GT4_mannosyltransferase-like"/>
    <property type="match status" value="1"/>
</dbReference>
<dbReference type="Pfam" id="PF13439">
    <property type="entry name" value="Glyco_transf_4"/>
    <property type="match status" value="1"/>
</dbReference>
<evidence type="ECO:0000259" key="1">
    <source>
        <dbReference type="Pfam" id="PF00534"/>
    </source>
</evidence>
<reference evidence="3" key="1">
    <citation type="submission" date="2021-01" db="EMBL/GenBank/DDBJ databases">
        <title>Active Sulfur Cycling in an Early Earth Analoge.</title>
        <authorList>
            <person name="Hahn C.R."/>
            <person name="Youssef N.H."/>
            <person name="Elshahed M."/>
        </authorList>
    </citation>
    <scope>NUCLEOTIDE SEQUENCE</scope>
    <source>
        <strain evidence="3">Zod_Metabat.1151</strain>
    </source>
</reference>
<dbReference type="PANTHER" id="PTHR12526">
    <property type="entry name" value="GLYCOSYLTRANSFERASE"/>
    <property type="match status" value="1"/>
</dbReference>
<feature type="domain" description="Glycosyl transferase family 1" evidence="1">
    <location>
        <begin position="187"/>
        <end position="362"/>
    </location>
</feature>
<feature type="domain" description="Glycosyltransferase subfamily 4-like N-terminal" evidence="2">
    <location>
        <begin position="109"/>
        <end position="177"/>
    </location>
</feature>
<evidence type="ECO:0000259" key="2">
    <source>
        <dbReference type="Pfam" id="PF13439"/>
    </source>
</evidence>
<dbReference type="GO" id="GO:0016757">
    <property type="term" value="F:glycosyltransferase activity"/>
    <property type="evidence" value="ECO:0007669"/>
    <property type="project" value="InterPro"/>
</dbReference>
<dbReference type="InterPro" id="IPR028098">
    <property type="entry name" value="Glyco_trans_4-like_N"/>
</dbReference>
<dbReference type="Proteomes" id="UP000809243">
    <property type="component" value="Unassembled WGS sequence"/>
</dbReference>
<accession>A0A939CA00</accession>
<proteinExistence type="predicted"/>